<dbReference type="Gene3D" id="1.10.10.10">
    <property type="entry name" value="Winged helix-like DNA-binding domain superfamily/Winged helix DNA-binding domain"/>
    <property type="match status" value="1"/>
</dbReference>
<name>A0A448V199_9FIRM</name>
<dbReference type="InterPro" id="IPR011006">
    <property type="entry name" value="CheY-like_superfamily"/>
</dbReference>
<keyword evidence="3" id="KW-0805">Transcription regulation</keyword>
<dbReference type="CDD" id="cd00383">
    <property type="entry name" value="trans_reg_C"/>
    <property type="match status" value="1"/>
</dbReference>
<dbReference type="GO" id="GO:0032993">
    <property type="term" value="C:protein-DNA complex"/>
    <property type="evidence" value="ECO:0007669"/>
    <property type="project" value="TreeGrafter"/>
</dbReference>
<evidence type="ECO:0000256" key="7">
    <source>
        <dbReference type="PROSITE-ProRule" id="PRU01091"/>
    </source>
</evidence>
<dbReference type="SUPFAM" id="SSF52172">
    <property type="entry name" value="CheY-like"/>
    <property type="match status" value="1"/>
</dbReference>
<dbReference type="Proteomes" id="UP000269544">
    <property type="component" value="Chromosome"/>
</dbReference>
<evidence type="ECO:0000259" key="9">
    <source>
        <dbReference type="PROSITE" id="PS51755"/>
    </source>
</evidence>
<dbReference type="Gene3D" id="6.10.250.690">
    <property type="match status" value="1"/>
</dbReference>
<feature type="domain" description="Response regulatory" evidence="8">
    <location>
        <begin position="3"/>
        <end position="116"/>
    </location>
</feature>
<protein>
    <submittedName>
        <fullName evidence="10">Staphylococcal respiratory response protein A</fullName>
    </submittedName>
</protein>
<evidence type="ECO:0000256" key="5">
    <source>
        <dbReference type="ARBA" id="ARBA00023163"/>
    </source>
</evidence>
<dbReference type="Gene3D" id="3.40.50.2300">
    <property type="match status" value="1"/>
</dbReference>
<sequence>MFKILVVDDEEKIREVIRTYAEFDGHEVVEAADGLEAVEICQNEDFDVIVMDIMMPRLDGFSAYKEIRKEKDIPVLMLSARGEEYDKLYGFEIGIDDYVVKPFSPKELMARLQVIVKRNNNISQNHTLDFQGVSIDLDGREVYVDEEAVEMTPKEFDLLVFIAQNENIALSREKLLNKVWGYDFYGDDRTVDTHIKMLRNSLGPYRNYIVTVRGVGYKFVGESGIE</sequence>
<dbReference type="EMBL" id="LR134523">
    <property type="protein sequence ID" value="VEJ35419.1"/>
    <property type="molecule type" value="Genomic_DNA"/>
</dbReference>
<evidence type="ECO:0000313" key="11">
    <source>
        <dbReference type="Proteomes" id="UP000269544"/>
    </source>
</evidence>
<evidence type="ECO:0000313" key="10">
    <source>
        <dbReference type="EMBL" id="VEJ35419.1"/>
    </source>
</evidence>
<dbReference type="RefSeq" id="WP_126465222.1">
    <property type="nucleotide sequence ID" value="NZ_JAUSWF010000001.1"/>
</dbReference>
<evidence type="ECO:0000256" key="2">
    <source>
        <dbReference type="ARBA" id="ARBA00023012"/>
    </source>
</evidence>
<feature type="DNA-binding region" description="OmpR/PhoB-type" evidence="7">
    <location>
        <begin position="125"/>
        <end position="221"/>
    </location>
</feature>
<dbReference type="SMART" id="SM00448">
    <property type="entry name" value="REC"/>
    <property type="match status" value="1"/>
</dbReference>
<keyword evidence="11" id="KW-1185">Reference proteome</keyword>
<dbReference type="PANTHER" id="PTHR48111:SF21">
    <property type="entry name" value="DNA-BINDING DUAL MASTER TRANSCRIPTIONAL REGULATOR RPAA"/>
    <property type="match status" value="1"/>
</dbReference>
<reference evidence="10 11" key="1">
    <citation type="submission" date="2018-12" db="EMBL/GenBank/DDBJ databases">
        <authorList>
            <consortium name="Pathogen Informatics"/>
        </authorList>
    </citation>
    <scope>NUCLEOTIDE SEQUENCE [LARGE SCALE GENOMIC DNA]</scope>
    <source>
        <strain evidence="10 11">NCTC13079</strain>
    </source>
</reference>
<dbReference type="OrthoDB" id="9790442at2"/>
<dbReference type="Pfam" id="PF00486">
    <property type="entry name" value="Trans_reg_C"/>
    <property type="match status" value="1"/>
</dbReference>
<keyword evidence="4 7" id="KW-0238">DNA-binding</keyword>
<dbReference type="GO" id="GO:0006355">
    <property type="term" value="P:regulation of DNA-templated transcription"/>
    <property type="evidence" value="ECO:0007669"/>
    <property type="project" value="InterPro"/>
</dbReference>
<keyword evidence="2" id="KW-0902">Two-component regulatory system</keyword>
<proteinExistence type="predicted"/>
<dbReference type="CDD" id="cd17574">
    <property type="entry name" value="REC_OmpR"/>
    <property type="match status" value="1"/>
</dbReference>
<gene>
    <name evidence="10" type="primary">srrA</name>
    <name evidence="10" type="ORF">NCTC13079_00678</name>
</gene>
<dbReference type="FunFam" id="1.10.10.10:FF:000018">
    <property type="entry name" value="DNA-binding response regulator ResD"/>
    <property type="match status" value="1"/>
</dbReference>
<dbReference type="FunFam" id="3.40.50.2300:FF:000001">
    <property type="entry name" value="DNA-binding response regulator PhoB"/>
    <property type="match status" value="1"/>
</dbReference>
<evidence type="ECO:0000256" key="3">
    <source>
        <dbReference type="ARBA" id="ARBA00023015"/>
    </source>
</evidence>
<dbReference type="KEGG" id="piv:NCTC13079_00678"/>
<feature type="modified residue" description="4-aspartylphosphate" evidence="6">
    <location>
        <position position="52"/>
    </location>
</feature>
<accession>A0A448V199</accession>
<dbReference type="Pfam" id="PF00072">
    <property type="entry name" value="Response_reg"/>
    <property type="match status" value="1"/>
</dbReference>
<dbReference type="InterPro" id="IPR001789">
    <property type="entry name" value="Sig_transdc_resp-reg_receiver"/>
</dbReference>
<dbReference type="PANTHER" id="PTHR48111">
    <property type="entry name" value="REGULATOR OF RPOS"/>
    <property type="match status" value="1"/>
</dbReference>
<dbReference type="PROSITE" id="PS50110">
    <property type="entry name" value="RESPONSE_REGULATORY"/>
    <property type="match status" value="1"/>
</dbReference>
<evidence type="ECO:0000256" key="4">
    <source>
        <dbReference type="ARBA" id="ARBA00023125"/>
    </source>
</evidence>
<organism evidence="10 11">
    <name type="scientific">Aedoeadaptatus ivorii</name>
    <dbReference type="NCBI Taxonomy" id="54006"/>
    <lineage>
        <taxon>Bacteria</taxon>
        <taxon>Bacillati</taxon>
        <taxon>Bacillota</taxon>
        <taxon>Tissierellia</taxon>
        <taxon>Tissierellales</taxon>
        <taxon>Peptoniphilaceae</taxon>
        <taxon>Aedoeadaptatus</taxon>
    </lineage>
</organism>
<dbReference type="GO" id="GO:0000156">
    <property type="term" value="F:phosphorelay response regulator activity"/>
    <property type="evidence" value="ECO:0007669"/>
    <property type="project" value="TreeGrafter"/>
</dbReference>
<keyword evidence="1 6" id="KW-0597">Phosphoprotein</keyword>
<dbReference type="InterPro" id="IPR036388">
    <property type="entry name" value="WH-like_DNA-bd_sf"/>
</dbReference>
<evidence type="ECO:0000259" key="8">
    <source>
        <dbReference type="PROSITE" id="PS50110"/>
    </source>
</evidence>
<dbReference type="InterPro" id="IPR001867">
    <property type="entry name" value="OmpR/PhoB-type_DNA-bd"/>
</dbReference>
<dbReference type="GO" id="GO:0000976">
    <property type="term" value="F:transcription cis-regulatory region binding"/>
    <property type="evidence" value="ECO:0007669"/>
    <property type="project" value="TreeGrafter"/>
</dbReference>
<dbReference type="GO" id="GO:0005829">
    <property type="term" value="C:cytosol"/>
    <property type="evidence" value="ECO:0007669"/>
    <property type="project" value="TreeGrafter"/>
</dbReference>
<dbReference type="InterPro" id="IPR039420">
    <property type="entry name" value="WalR-like"/>
</dbReference>
<evidence type="ECO:0000256" key="1">
    <source>
        <dbReference type="ARBA" id="ARBA00022553"/>
    </source>
</evidence>
<dbReference type="AlphaFoldDB" id="A0A448V199"/>
<keyword evidence="5" id="KW-0804">Transcription</keyword>
<dbReference type="SMART" id="SM00862">
    <property type="entry name" value="Trans_reg_C"/>
    <property type="match status" value="1"/>
</dbReference>
<evidence type="ECO:0000256" key="6">
    <source>
        <dbReference type="PROSITE-ProRule" id="PRU00169"/>
    </source>
</evidence>
<feature type="domain" description="OmpR/PhoB-type" evidence="9">
    <location>
        <begin position="125"/>
        <end position="221"/>
    </location>
</feature>
<dbReference type="PROSITE" id="PS51755">
    <property type="entry name" value="OMPR_PHOB"/>
    <property type="match status" value="1"/>
</dbReference>